<dbReference type="InterPro" id="IPR018253">
    <property type="entry name" value="DnaJ_domain_CS"/>
</dbReference>
<feature type="domain" description="J" evidence="6">
    <location>
        <begin position="3"/>
        <end position="69"/>
    </location>
</feature>
<keyword evidence="1" id="KW-0479">Metal-binding</keyword>
<evidence type="ECO:0000256" key="2">
    <source>
        <dbReference type="ARBA" id="ARBA00022771"/>
    </source>
</evidence>
<dbReference type="Pfam" id="PF21884">
    <property type="entry name" value="ZUO1-like_ZHD"/>
    <property type="match status" value="1"/>
</dbReference>
<dbReference type="InterPro" id="IPR022755">
    <property type="entry name" value="Znf_C2H2_jaz"/>
</dbReference>
<dbReference type="GO" id="GO:0008270">
    <property type="term" value="F:zinc ion binding"/>
    <property type="evidence" value="ECO:0007669"/>
    <property type="project" value="UniProtKB-KW"/>
</dbReference>
<comment type="caution">
    <text evidence="7">The sequence shown here is derived from an EMBL/GenBank/DDBJ whole genome shotgun (WGS) entry which is preliminary data.</text>
</comment>
<dbReference type="Pfam" id="PF00226">
    <property type="entry name" value="DnaJ"/>
    <property type="match status" value="1"/>
</dbReference>
<dbReference type="PANTHER" id="PTHR44029">
    <property type="entry name" value="DNAJ HOMOLOG SUBFAMILY C MEMBER 21"/>
    <property type="match status" value="1"/>
</dbReference>
<keyword evidence="2" id="KW-0863">Zinc-finger</keyword>
<keyword evidence="3" id="KW-0862">Zinc</keyword>
<dbReference type="GO" id="GO:0005737">
    <property type="term" value="C:cytoplasm"/>
    <property type="evidence" value="ECO:0007669"/>
    <property type="project" value="TreeGrafter"/>
</dbReference>
<dbReference type="PANTHER" id="PTHR44029:SF1">
    <property type="entry name" value="DNAJ HOMOLOG SUBFAMILY C MEMBER 21"/>
    <property type="match status" value="1"/>
</dbReference>
<dbReference type="SUPFAM" id="SSF57667">
    <property type="entry name" value="beta-beta-alpha zinc fingers"/>
    <property type="match status" value="1"/>
</dbReference>
<feature type="region of interest" description="Disordered" evidence="5">
    <location>
        <begin position="226"/>
        <end position="247"/>
    </location>
</feature>
<dbReference type="PROSITE" id="PS00028">
    <property type="entry name" value="ZINC_FINGER_C2H2_1"/>
    <property type="match status" value="2"/>
</dbReference>
<evidence type="ECO:0000256" key="4">
    <source>
        <dbReference type="ARBA" id="ARBA00074367"/>
    </source>
</evidence>
<dbReference type="SUPFAM" id="SSF46565">
    <property type="entry name" value="Chaperone J-domain"/>
    <property type="match status" value="1"/>
</dbReference>
<dbReference type="SMART" id="SM00271">
    <property type="entry name" value="DnaJ"/>
    <property type="match status" value="1"/>
</dbReference>
<dbReference type="InterPro" id="IPR003604">
    <property type="entry name" value="Matrin/U1-like-C_Znf_C2H2"/>
</dbReference>
<dbReference type="GO" id="GO:0003676">
    <property type="term" value="F:nucleic acid binding"/>
    <property type="evidence" value="ECO:0007669"/>
    <property type="project" value="InterPro"/>
</dbReference>
<dbReference type="SMART" id="SM00451">
    <property type="entry name" value="ZnF_U1"/>
    <property type="match status" value="2"/>
</dbReference>
<dbReference type="Gene3D" id="3.30.160.60">
    <property type="entry name" value="Classic Zinc Finger"/>
    <property type="match status" value="1"/>
</dbReference>
<dbReference type="InterPro" id="IPR051964">
    <property type="entry name" value="Chaperone_stress_response"/>
</dbReference>
<dbReference type="EMBL" id="JAVRBK010000002">
    <property type="protein sequence ID" value="KAK5648441.1"/>
    <property type="molecule type" value="Genomic_DNA"/>
</dbReference>
<proteinExistence type="predicted"/>
<organism evidence="7 8">
    <name type="scientific">Pyrocoelia pectoralis</name>
    <dbReference type="NCBI Taxonomy" id="417401"/>
    <lineage>
        <taxon>Eukaryota</taxon>
        <taxon>Metazoa</taxon>
        <taxon>Ecdysozoa</taxon>
        <taxon>Arthropoda</taxon>
        <taxon>Hexapoda</taxon>
        <taxon>Insecta</taxon>
        <taxon>Pterygota</taxon>
        <taxon>Neoptera</taxon>
        <taxon>Endopterygota</taxon>
        <taxon>Coleoptera</taxon>
        <taxon>Polyphaga</taxon>
        <taxon>Elateriformia</taxon>
        <taxon>Elateroidea</taxon>
        <taxon>Lampyridae</taxon>
        <taxon>Lampyrinae</taxon>
        <taxon>Pyrocoelia</taxon>
    </lineage>
</organism>
<dbReference type="InterPro" id="IPR001623">
    <property type="entry name" value="DnaJ_domain"/>
</dbReference>
<dbReference type="Proteomes" id="UP001329430">
    <property type="component" value="Chromosome 2"/>
</dbReference>
<dbReference type="InterPro" id="IPR054076">
    <property type="entry name" value="ZUO1-like_ZHD"/>
</dbReference>
<dbReference type="CDD" id="cd06257">
    <property type="entry name" value="DnaJ"/>
    <property type="match status" value="1"/>
</dbReference>
<evidence type="ECO:0000313" key="8">
    <source>
        <dbReference type="Proteomes" id="UP001329430"/>
    </source>
</evidence>
<dbReference type="Gene3D" id="1.10.287.110">
    <property type="entry name" value="DnaJ domain"/>
    <property type="match status" value="1"/>
</dbReference>
<dbReference type="InterPro" id="IPR013087">
    <property type="entry name" value="Znf_C2H2_type"/>
</dbReference>
<dbReference type="Pfam" id="PF12171">
    <property type="entry name" value="zf-C2H2_jaz"/>
    <property type="match status" value="1"/>
</dbReference>
<evidence type="ECO:0000259" key="6">
    <source>
        <dbReference type="PROSITE" id="PS50076"/>
    </source>
</evidence>
<dbReference type="SMART" id="SM00355">
    <property type="entry name" value="ZnF_C2H2"/>
    <property type="match status" value="2"/>
</dbReference>
<protein>
    <recommendedName>
        <fullName evidence="4">DnaJ homolog subfamily C member 21</fullName>
    </recommendedName>
</protein>
<dbReference type="PROSITE" id="PS50076">
    <property type="entry name" value="DNAJ_2"/>
    <property type="match status" value="1"/>
</dbReference>
<accession>A0AAN7ZUE9</accession>
<evidence type="ECO:0000256" key="1">
    <source>
        <dbReference type="ARBA" id="ARBA00022723"/>
    </source>
</evidence>
<evidence type="ECO:0000256" key="3">
    <source>
        <dbReference type="ARBA" id="ARBA00022833"/>
    </source>
</evidence>
<evidence type="ECO:0000256" key="5">
    <source>
        <dbReference type="SAM" id="MobiDB-lite"/>
    </source>
</evidence>
<evidence type="ECO:0000313" key="7">
    <source>
        <dbReference type="EMBL" id="KAK5648441.1"/>
    </source>
</evidence>
<reference evidence="7 8" key="1">
    <citation type="journal article" date="2024" name="Insects">
        <title>An Improved Chromosome-Level Genome Assembly of the Firefly Pyrocoelia pectoralis.</title>
        <authorList>
            <person name="Fu X."/>
            <person name="Meyer-Rochow V.B."/>
            <person name="Ballantyne L."/>
            <person name="Zhu X."/>
        </authorList>
    </citation>
    <scope>NUCLEOTIDE SEQUENCE [LARGE SCALE GENOMIC DNA]</scope>
    <source>
        <strain evidence="7">XCY_ONT2</strain>
    </source>
</reference>
<dbReference type="PRINTS" id="PR00625">
    <property type="entry name" value="JDOMAIN"/>
</dbReference>
<dbReference type="PROSITE" id="PS00636">
    <property type="entry name" value="DNAJ_1"/>
    <property type="match status" value="1"/>
</dbReference>
<dbReference type="InterPro" id="IPR036236">
    <property type="entry name" value="Znf_C2H2_sf"/>
</dbReference>
<sequence length="506" mass="59283">MKCHYKVLDIETDADESQIKTAYRKLALKWHPDKNLDNAEFAKEQFQFVQQAYDVLSDRQERAWYDKHRDQILYGKDYQDTALDVFQYFTTSCFKGYNDDPNGFYTVYREVFEKIAAEDSEHADDDADLDDPPVFGNFTSDYDEVVGPFYAYWTSYNTKRSYAWLNPHNIQEIRDRRVFKLMEKENKKVRQKAKRERNEEVRALVAFVKKRDVRVQENSKRLEAKVMQNRQKQEELSRQKRLERRKELSDAKPIAEWTKFDNVEMELKGIEKELAETFGEDVSDNESNESLSELDDNLFCVACNKLFKSTKGYANHEVSKKHKQNVKMLKKTMTAEDEIGEDSENDLEIHEESIKVEKKKARKSKNVFQTAHDSGSEIDDMFIINKVEIEDENNHFSEISTKKQKRKSKSTVVKMEVNGKGVPATNEDIKLEHTNEDTHIEKKGKARGKLRNKEQVACQSEKDRDNVCVTCKSQFPSKNKLFNHLKNTNHSVYLAPSVSQSKKCKE</sequence>
<feature type="compositionally biased region" description="Basic and acidic residues" evidence="5">
    <location>
        <begin position="231"/>
        <end position="247"/>
    </location>
</feature>
<dbReference type="AlphaFoldDB" id="A0AAN7ZUE9"/>
<dbReference type="InterPro" id="IPR036869">
    <property type="entry name" value="J_dom_sf"/>
</dbReference>
<name>A0AAN7ZUE9_9COLE</name>
<keyword evidence="8" id="KW-1185">Reference proteome</keyword>
<gene>
    <name evidence="7" type="ORF">RI129_003333</name>
</gene>
<dbReference type="FunFam" id="1.10.287.110:FF:000046">
    <property type="entry name" value="dnaJ homolog subfamily C member 21"/>
    <property type="match status" value="1"/>
</dbReference>